<name>A0ABY7WJQ7_9SPHI</name>
<evidence type="ECO:0000313" key="2">
    <source>
        <dbReference type="Proteomes" id="UP001221558"/>
    </source>
</evidence>
<organism evidence="1 2">
    <name type="scientific">Sphingobacterium oryzagri</name>
    <dbReference type="NCBI Taxonomy" id="3025669"/>
    <lineage>
        <taxon>Bacteria</taxon>
        <taxon>Pseudomonadati</taxon>
        <taxon>Bacteroidota</taxon>
        <taxon>Sphingobacteriia</taxon>
        <taxon>Sphingobacteriales</taxon>
        <taxon>Sphingobacteriaceae</taxon>
        <taxon>Sphingobacterium</taxon>
    </lineage>
</organism>
<evidence type="ECO:0000313" key="1">
    <source>
        <dbReference type="EMBL" id="WDF69828.1"/>
    </source>
</evidence>
<proteinExistence type="predicted"/>
<dbReference type="Proteomes" id="UP001221558">
    <property type="component" value="Chromosome"/>
</dbReference>
<protein>
    <recommendedName>
        <fullName evidence="3">DUF86 domain-containing protein</fullName>
    </recommendedName>
</protein>
<accession>A0ABY7WJQ7</accession>
<dbReference type="EMBL" id="CP117880">
    <property type="protein sequence ID" value="WDF69828.1"/>
    <property type="molecule type" value="Genomic_DNA"/>
</dbReference>
<dbReference type="RefSeq" id="WP_274268540.1">
    <property type="nucleotide sequence ID" value="NZ_CP117880.1"/>
</dbReference>
<keyword evidence="2" id="KW-1185">Reference proteome</keyword>
<evidence type="ECO:0008006" key="3">
    <source>
        <dbReference type="Google" id="ProtNLM"/>
    </source>
</evidence>
<gene>
    <name evidence="1" type="ORF">PQ465_05490</name>
</gene>
<reference evidence="1 2" key="1">
    <citation type="submission" date="2023-02" db="EMBL/GenBank/DDBJ databases">
        <title>Genome sequence of Sphingobacterium sp. KACC 22765.</title>
        <authorList>
            <person name="Kim S."/>
            <person name="Heo J."/>
            <person name="Kwon S.-W."/>
        </authorList>
    </citation>
    <scope>NUCLEOTIDE SEQUENCE [LARGE SCALE GENOMIC DNA]</scope>
    <source>
        <strain evidence="1 2">KACC 22765</strain>
    </source>
</reference>
<sequence length="131" mass="15801">MTIISREVEIQDKLSTIFEELINQKESVRHELVQSRQTYKQVCDKHIMSGFTSELEWIEATQHHQQKFLEYDTHCYIIDIISDYRDIEGYFPEYIDMLANLENIMIRFAHDERYEVSAIIKLWLNKLIKTL</sequence>